<reference evidence="1" key="1">
    <citation type="submission" date="2023-03" db="EMBL/GenBank/DDBJ databases">
        <authorList>
            <person name="Steffen K."/>
            <person name="Cardenas P."/>
        </authorList>
    </citation>
    <scope>NUCLEOTIDE SEQUENCE</scope>
</reference>
<name>A0AA35SPW2_GEOBA</name>
<feature type="non-terminal residue" evidence="1">
    <location>
        <position position="72"/>
    </location>
</feature>
<dbReference type="AlphaFoldDB" id="A0AA35SPW2"/>
<evidence type="ECO:0000313" key="1">
    <source>
        <dbReference type="EMBL" id="CAI8033509.1"/>
    </source>
</evidence>
<gene>
    <name evidence="1" type="ORF">GBAR_LOCUS18891</name>
</gene>
<protein>
    <submittedName>
        <fullName evidence="1">Uncharacterized protein</fullName>
    </submittedName>
</protein>
<keyword evidence="2" id="KW-1185">Reference proteome</keyword>
<sequence length="72" mass="7973">RGSYLLSRRCGDIAVTRPSGSACAGLDVDIRLRYGPAEVSEADRERVVEELQGRSFRQFDPHLDASPRKAVI</sequence>
<dbReference type="Proteomes" id="UP001174909">
    <property type="component" value="Unassembled WGS sequence"/>
</dbReference>
<comment type="caution">
    <text evidence="1">The sequence shown here is derived from an EMBL/GenBank/DDBJ whole genome shotgun (WGS) entry which is preliminary data.</text>
</comment>
<proteinExistence type="predicted"/>
<dbReference type="EMBL" id="CASHTH010002673">
    <property type="protein sequence ID" value="CAI8033509.1"/>
    <property type="molecule type" value="Genomic_DNA"/>
</dbReference>
<evidence type="ECO:0000313" key="2">
    <source>
        <dbReference type="Proteomes" id="UP001174909"/>
    </source>
</evidence>
<feature type="non-terminal residue" evidence="1">
    <location>
        <position position="1"/>
    </location>
</feature>
<organism evidence="1 2">
    <name type="scientific">Geodia barretti</name>
    <name type="common">Barrett's horny sponge</name>
    <dbReference type="NCBI Taxonomy" id="519541"/>
    <lineage>
        <taxon>Eukaryota</taxon>
        <taxon>Metazoa</taxon>
        <taxon>Porifera</taxon>
        <taxon>Demospongiae</taxon>
        <taxon>Heteroscleromorpha</taxon>
        <taxon>Tetractinellida</taxon>
        <taxon>Astrophorina</taxon>
        <taxon>Geodiidae</taxon>
        <taxon>Geodia</taxon>
    </lineage>
</organism>
<accession>A0AA35SPW2</accession>